<feature type="transmembrane region" description="Helical" evidence="1">
    <location>
        <begin position="122"/>
        <end position="143"/>
    </location>
</feature>
<keyword evidence="1" id="KW-0472">Membrane</keyword>
<dbReference type="RefSeq" id="WP_255158707.1">
    <property type="nucleotide sequence ID" value="NZ_CP101497.1"/>
</dbReference>
<reference evidence="3" key="1">
    <citation type="submission" date="2022-07" db="EMBL/GenBank/DDBJ databases">
        <title>Taxonomic analysis of Microcella humidisoli nov. sp., isolated from riverside soil.</title>
        <authorList>
            <person name="Molina K.M."/>
            <person name="Kim S.B."/>
        </authorList>
    </citation>
    <scope>NUCLEOTIDE SEQUENCE</scope>
    <source>
        <strain evidence="3">MMS21-STM10</strain>
    </source>
</reference>
<keyword evidence="4" id="KW-1185">Reference proteome</keyword>
<dbReference type="InterPro" id="IPR000917">
    <property type="entry name" value="Sulfatase_N"/>
</dbReference>
<gene>
    <name evidence="3" type="ORF">NNL39_08100</name>
</gene>
<organism evidence="3 4">
    <name type="scientific">Microcella humidisoli</name>
    <dbReference type="NCBI Taxonomy" id="2963406"/>
    <lineage>
        <taxon>Bacteria</taxon>
        <taxon>Bacillati</taxon>
        <taxon>Actinomycetota</taxon>
        <taxon>Actinomycetes</taxon>
        <taxon>Micrococcales</taxon>
        <taxon>Microbacteriaceae</taxon>
        <taxon>Microcella</taxon>
    </lineage>
</organism>
<accession>A0ABY5FU18</accession>
<proteinExistence type="predicted"/>
<evidence type="ECO:0000256" key="1">
    <source>
        <dbReference type="SAM" id="Phobius"/>
    </source>
</evidence>
<dbReference type="Proteomes" id="UP001060039">
    <property type="component" value="Chromosome"/>
</dbReference>
<feature type="transmembrane region" description="Helical" evidence="1">
    <location>
        <begin position="67"/>
        <end position="86"/>
    </location>
</feature>
<name>A0ABY5FU18_9MICO</name>
<protein>
    <submittedName>
        <fullName evidence="3">CDP-alcohol phosphatidyltransferase</fullName>
    </submittedName>
</protein>
<evidence type="ECO:0000313" key="4">
    <source>
        <dbReference type="Proteomes" id="UP001060039"/>
    </source>
</evidence>
<sequence length="542" mass="58282">MGSESLIATTPSPRAMLLTVLAWVTVIAAPLLPGMLGCASASAARLPVETILLLLLSLLLRHPTLRLVVASAFAMITVVAIAIAVLDRSFLATIDRGFALAEDWRAVANAYRVVDGVVGPTLAALAATLAVAIAIALMVVLVWCAQRCARTLHDTGNHGRIAVTAAAVTWSALAIAGVQYPTGTAVAAADSLRSLSTTVEYATQSARERDAFAAELRVDPLVAQASGQLLGSLRGKDVVIAFVESFGEVAVSGTGPMSSISRTIDEYAARLSRDGYRAESAFLSSPTFGGVSWLAHSTLQSGMWVDSQQKYDTLLESDRLTISRLFHDAGWRTVVVSPAVTEPWPEGAAFYGFDRLLDKSALAYEGPAFGFASVPDQFTWHRFAEEELSRPAPIMAQLSLISSHSPWTPNPQLVPWAHIGKPGPFSAQPRDSADVWPDAQRVRAAYAESIRYSLRSTLSFLETYDPSNLVLVLVGDHQPSRIVSGETADTDVPITIVSKDSAVFEHIEEWGWDAGFRPSSDAPVWRMDAFRDRFVAAFSDPE</sequence>
<dbReference type="InterPro" id="IPR017850">
    <property type="entry name" value="Alkaline_phosphatase_core_sf"/>
</dbReference>
<evidence type="ECO:0000259" key="2">
    <source>
        <dbReference type="Pfam" id="PF00884"/>
    </source>
</evidence>
<dbReference type="EMBL" id="CP101497">
    <property type="protein sequence ID" value="UTT61646.1"/>
    <property type="molecule type" value="Genomic_DNA"/>
</dbReference>
<dbReference type="Pfam" id="PF00884">
    <property type="entry name" value="Sulfatase"/>
    <property type="match status" value="1"/>
</dbReference>
<evidence type="ECO:0000313" key="3">
    <source>
        <dbReference type="EMBL" id="UTT61646.1"/>
    </source>
</evidence>
<keyword evidence="1" id="KW-1133">Transmembrane helix</keyword>
<feature type="domain" description="Sulfatase N-terminal" evidence="2">
    <location>
        <begin position="301"/>
        <end position="481"/>
    </location>
</feature>
<dbReference type="Gene3D" id="3.40.720.10">
    <property type="entry name" value="Alkaline Phosphatase, subunit A"/>
    <property type="match status" value="1"/>
</dbReference>
<dbReference type="SUPFAM" id="SSF53649">
    <property type="entry name" value="Alkaline phosphatase-like"/>
    <property type="match status" value="1"/>
</dbReference>
<keyword evidence="1" id="KW-0812">Transmembrane</keyword>